<evidence type="ECO:0000256" key="1">
    <source>
        <dbReference type="SAM" id="SignalP"/>
    </source>
</evidence>
<name>A0A517ZAY2_9PLAN</name>
<reference evidence="4 5" key="1">
    <citation type="submission" date="2019-02" db="EMBL/GenBank/DDBJ databases">
        <title>Deep-cultivation of Planctomycetes and their phenomic and genomic characterization uncovers novel biology.</title>
        <authorList>
            <person name="Wiegand S."/>
            <person name="Jogler M."/>
            <person name="Boedeker C."/>
            <person name="Pinto D."/>
            <person name="Vollmers J."/>
            <person name="Rivas-Marin E."/>
            <person name="Kohn T."/>
            <person name="Peeters S.H."/>
            <person name="Heuer A."/>
            <person name="Rast P."/>
            <person name="Oberbeckmann S."/>
            <person name="Bunk B."/>
            <person name="Jeske O."/>
            <person name="Meyerdierks A."/>
            <person name="Storesund J.E."/>
            <person name="Kallscheuer N."/>
            <person name="Luecker S."/>
            <person name="Lage O.M."/>
            <person name="Pohl T."/>
            <person name="Merkel B.J."/>
            <person name="Hornburger P."/>
            <person name="Mueller R.-W."/>
            <person name="Bruemmer F."/>
            <person name="Labrenz M."/>
            <person name="Spormann A.M."/>
            <person name="Op den Camp H."/>
            <person name="Overmann J."/>
            <person name="Amann R."/>
            <person name="Jetten M.S.M."/>
            <person name="Mascher T."/>
            <person name="Medema M.H."/>
            <person name="Devos D.P."/>
            <person name="Kaster A.-K."/>
            <person name="Ovreas L."/>
            <person name="Rohde M."/>
            <person name="Galperin M.Y."/>
            <person name="Jogler C."/>
        </authorList>
    </citation>
    <scope>NUCLEOTIDE SEQUENCE [LARGE SCALE GENOMIC DNA]</scope>
    <source>
        <strain evidence="4 5">Mal4</strain>
    </source>
</reference>
<organism evidence="4 5">
    <name type="scientific">Maioricimonas rarisocia</name>
    <dbReference type="NCBI Taxonomy" id="2528026"/>
    <lineage>
        <taxon>Bacteria</taxon>
        <taxon>Pseudomonadati</taxon>
        <taxon>Planctomycetota</taxon>
        <taxon>Planctomycetia</taxon>
        <taxon>Planctomycetales</taxon>
        <taxon>Planctomycetaceae</taxon>
        <taxon>Maioricimonas</taxon>
    </lineage>
</organism>
<dbReference type="Pfam" id="PF07583">
    <property type="entry name" value="PSCyt2"/>
    <property type="match status" value="1"/>
</dbReference>
<keyword evidence="1" id="KW-0732">Signal</keyword>
<proteinExistence type="predicted"/>
<evidence type="ECO:0000313" key="4">
    <source>
        <dbReference type="EMBL" id="QDU39589.1"/>
    </source>
</evidence>
<dbReference type="AlphaFoldDB" id="A0A517ZAY2"/>
<protein>
    <recommendedName>
        <fullName evidence="6">DUF1549 domain-containing protein</fullName>
    </recommendedName>
</protein>
<dbReference type="Proteomes" id="UP000320496">
    <property type="component" value="Chromosome"/>
</dbReference>
<feature type="domain" description="DUF1553" evidence="3">
    <location>
        <begin position="294"/>
        <end position="405"/>
    </location>
</feature>
<gene>
    <name evidence="4" type="ORF">Mal4_39350</name>
</gene>
<dbReference type="PANTHER" id="PTHR35889">
    <property type="entry name" value="CYCLOINULO-OLIGOSACCHARIDE FRUCTANOTRANSFERASE-RELATED"/>
    <property type="match status" value="1"/>
</dbReference>
<dbReference type="InterPro" id="IPR011444">
    <property type="entry name" value="DUF1549"/>
</dbReference>
<dbReference type="PANTHER" id="PTHR35889:SF3">
    <property type="entry name" value="F-BOX DOMAIN-CONTAINING PROTEIN"/>
    <property type="match status" value="1"/>
</dbReference>
<feature type="chain" id="PRO_5021727782" description="DUF1549 domain-containing protein" evidence="1">
    <location>
        <begin position="24"/>
        <end position="532"/>
    </location>
</feature>
<feature type="domain" description="DUF1549" evidence="2">
    <location>
        <begin position="30"/>
        <end position="218"/>
    </location>
</feature>
<sequence length="532" mass="60524" precursor="true">MRILPAAIALLCIVGVAVDASLAADLPVGQIDRFIEQKWQQADVQPAEPISDSRFVRRLYLDLVGRIPTPQERETFLADQRPDKREHLVDLLLGSEDHVVHFADLFDTLLMGRGSDRDYCNRREHQWRSWLEQAFRENRPWDEVVQEILLARPASPDERGTVWFLYERENDHQKIAEAVAPAFFGIRIECAQCHDHMLAGEIEQRHYWGLVAFFNRSENAKTENGPRVKESAIGGFSEFAKLSGESTPNLLTFFGADVVDEPRPDADQKQEDLPELYVEAALKGEPQVPKFSRREQFVSHVANGHPLIARAFVNRMWAILLGRGIVHPFDEMDSTHEPSHPELLDWLAQDFRDSGHDIRRLIRMIVLSRHYALDSRRPEGIDDPALFAWSLERPLTAEQLARSMQVALHGSFRNDHPLFRQLRETLPDVLPETVGTGVDAALFLSNNPAVNTFIAESDEPSHLIPRIQQLDTPAEQVTALIVTLFGRPPADDEIERIAGFVATAEPGSQARSQRWQHVVWALLTSAEFRFNH</sequence>
<evidence type="ECO:0000259" key="3">
    <source>
        <dbReference type="Pfam" id="PF07587"/>
    </source>
</evidence>
<evidence type="ECO:0000313" key="5">
    <source>
        <dbReference type="Proteomes" id="UP000320496"/>
    </source>
</evidence>
<dbReference type="KEGG" id="mri:Mal4_39350"/>
<evidence type="ECO:0008006" key="6">
    <source>
        <dbReference type="Google" id="ProtNLM"/>
    </source>
</evidence>
<dbReference type="InterPro" id="IPR022655">
    <property type="entry name" value="DUF1553"/>
</dbReference>
<accession>A0A517ZAY2</accession>
<dbReference type="EMBL" id="CP036275">
    <property type="protein sequence ID" value="QDU39589.1"/>
    <property type="molecule type" value="Genomic_DNA"/>
</dbReference>
<evidence type="ECO:0000259" key="2">
    <source>
        <dbReference type="Pfam" id="PF07583"/>
    </source>
</evidence>
<dbReference type="Pfam" id="PF07587">
    <property type="entry name" value="PSD1"/>
    <property type="match status" value="1"/>
</dbReference>
<keyword evidence="5" id="KW-1185">Reference proteome</keyword>
<feature type="signal peptide" evidence="1">
    <location>
        <begin position="1"/>
        <end position="23"/>
    </location>
</feature>